<dbReference type="AlphaFoldDB" id="A0A951PMH7"/>
<keyword evidence="2" id="KW-0812">Transmembrane</keyword>
<dbReference type="InterPro" id="IPR025403">
    <property type="entry name" value="TgpA-like_C"/>
</dbReference>
<feature type="transmembrane region" description="Helical" evidence="2">
    <location>
        <begin position="136"/>
        <end position="154"/>
    </location>
</feature>
<feature type="transmembrane region" description="Helical" evidence="2">
    <location>
        <begin position="650"/>
        <end position="671"/>
    </location>
</feature>
<feature type="transmembrane region" description="Helical" evidence="2">
    <location>
        <begin position="160"/>
        <end position="179"/>
    </location>
</feature>
<dbReference type="InterPro" id="IPR052901">
    <property type="entry name" value="Bact_TGase-like"/>
</dbReference>
<name>A0A951PMH7_9CYAN</name>
<feature type="transmembrane region" description="Helical" evidence="2">
    <location>
        <begin position="35"/>
        <end position="54"/>
    </location>
</feature>
<gene>
    <name evidence="4" type="ORF">KME25_15765</name>
</gene>
<feature type="transmembrane region" description="Helical" evidence="2">
    <location>
        <begin position="89"/>
        <end position="106"/>
    </location>
</feature>
<dbReference type="PANTHER" id="PTHR42736">
    <property type="entry name" value="PROTEIN-GLUTAMINE GAMMA-GLUTAMYLTRANSFERASE"/>
    <property type="match status" value="1"/>
</dbReference>
<feature type="region of interest" description="Disordered" evidence="1">
    <location>
        <begin position="265"/>
        <end position="284"/>
    </location>
</feature>
<dbReference type="Gene3D" id="3.10.620.30">
    <property type="match status" value="1"/>
</dbReference>
<evidence type="ECO:0000256" key="2">
    <source>
        <dbReference type="SAM" id="Phobius"/>
    </source>
</evidence>
<evidence type="ECO:0000256" key="1">
    <source>
        <dbReference type="SAM" id="MobiDB-lite"/>
    </source>
</evidence>
<sequence length="774" mass="87796">MSNSLGIRQLRRLPVFSQLWQRLEATEPPQPENSILLRVLVQGLVIVGIIATDVAAETQLSYWAVPLSLIGATWSWYHRRDRNIPVKFLLAIGMLLSMGVFFSNLLGQLNDTRLILAELLIQLQVLHSFDLPRRKDLGYSMVIGLILLGVAATLSETLAFAPLLLVFLAIALPVLVLDYQSRLGISTTRKRKNASGLAPRSSPLSLRRLSLFLIVVLGLGLTIFALMPRFPGYQLQTFPVSDPGNFANQNFDPNNRGIINPGYVREGNQNGGGSSTGQGRGRGSGEMDDTFYYGFSSQMNQNLRGELKPKVVMRVRSQAPGFWRVLAFDRYTGQGWEMSRENRVLNVRRPEWSYRFFLSMPSFRGETKQVIQTYTVVSELPNLIPALAYPQQLYFPSPEIEVDVEGSLRSPAALLEDLTYTVVSEVPYRNRSVLQKASADYPKSISSYYLDVPQKIADKVRQRTEELLATSPKPITSPYEKALYLTQALKQRYSIPEDPFGLPYLAENEDLVEAFLFKHNGGYPDHFSTVLTIMLRSIGIPARLVAGFATGEFNPFTGFYIVKNTDAYAMTEVYFPKYGWYTFDPIPGHELFPQSVEESQTFGVLRQFWQWVAGWLPSPVTSWIGSVWNLIIRLLARVIVFVWGIVSNGWVGAFTGLILAIALGFLGWLGWNQWRTWRYRRWLARLPQMESLYQQMLKVLGTQGYAKHPAQTPLEYAKTMHQHQPVNSAQVIDEISQAYVRWRYGAQMPNIPQLRQQLQNLIKTSQRLNKKNTA</sequence>
<proteinExistence type="predicted"/>
<dbReference type="InterPro" id="IPR021878">
    <property type="entry name" value="TgpA_N"/>
</dbReference>
<evidence type="ECO:0000313" key="5">
    <source>
        <dbReference type="Proteomes" id="UP000753908"/>
    </source>
</evidence>
<organism evidence="4 5">
    <name type="scientific">Symplocastrum torsivum CPER-KK1</name>
    <dbReference type="NCBI Taxonomy" id="450513"/>
    <lineage>
        <taxon>Bacteria</taxon>
        <taxon>Bacillati</taxon>
        <taxon>Cyanobacteriota</taxon>
        <taxon>Cyanophyceae</taxon>
        <taxon>Oscillatoriophycideae</taxon>
        <taxon>Oscillatoriales</taxon>
        <taxon>Microcoleaceae</taxon>
        <taxon>Symplocastrum</taxon>
    </lineage>
</organism>
<dbReference type="Proteomes" id="UP000753908">
    <property type="component" value="Unassembled WGS sequence"/>
</dbReference>
<dbReference type="EMBL" id="JAHHIF010000019">
    <property type="protein sequence ID" value="MBW4545884.1"/>
    <property type="molecule type" value="Genomic_DNA"/>
</dbReference>
<dbReference type="InterPro" id="IPR002931">
    <property type="entry name" value="Transglutaminase-like"/>
</dbReference>
<accession>A0A951PMH7</accession>
<dbReference type="SUPFAM" id="SSF54001">
    <property type="entry name" value="Cysteine proteinases"/>
    <property type="match status" value="1"/>
</dbReference>
<reference evidence="4" key="2">
    <citation type="journal article" date="2022" name="Microbiol. Resour. Announc.">
        <title>Metagenome Sequencing to Explore Phylogenomics of Terrestrial Cyanobacteria.</title>
        <authorList>
            <person name="Ward R.D."/>
            <person name="Stajich J.E."/>
            <person name="Johansen J.R."/>
            <person name="Huntemann M."/>
            <person name="Clum A."/>
            <person name="Foster B."/>
            <person name="Foster B."/>
            <person name="Roux S."/>
            <person name="Palaniappan K."/>
            <person name="Varghese N."/>
            <person name="Mukherjee S."/>
            <person name="Reddy T.B.K."/>
            <person name="Daum C."/>
            <person name="Copeland A."/>
            <person name="Chen I.A."/>
            <person name="Ivanova N.N."/>
            <person name="Kyrpides N.C."/>
            <person name="Shapiro N."/>
            <person name="Eloe-Fadrosh E.A."/>
            <person name="Pietrasiak N."/>
        </authorList>
    </citation>
    <scope>NUCLEOTIDE SEQUENCE</scope>
    <source>
        <strain evidence="4">CPER-KK1</strain>
    </source>
</reference>
<dbReference type="PANTHER" id="PTHR42736:SF1">
    <property type="entry name" value="PROTEIN-GLUTAMINE GAMMA-GLUTAMYLTRANSFERASE"/>
    <property type="match status" value="1"/>
</dbReference>
<keyword evidence="2" id="KW-0472">Membrane</keyword>
<protein>
    <submittedName>
        <fullName evidence="4">DUF3488 domain-containing protein</fullName>
    </submittedName>
</protein>
<dbReference type="InterPro" id="IPR038765">
    <property type="entry name" value="Papain-like_cys_pep_sf"/>
</dbReference>
<dbReference type="SMART" id="SM00460">
    <property type="entry name" value="TGc"/>
    <property type="match status" value="1"/>
</dbReference>
<evidence type="ECO:0000259" key="3">
    <source>
        <dbReference type="SMART" id="SM00460"/>
    </source>
</evidence>
<keyword evidence="2" id="KW-1133">Transmembrane helix</keyword>
<feature type="compositionally biased region" description="Gly residues" evidence="1">
    <location>
        <begin position="269"/>
        <end position="284"/>
    </location>
</feature>
<feature type="transmembrane region" description="Helical" evidence="2">
    <location>
        <begin position="209"/>
        <end position="227"/>
    </location>
</feature>
<dbReference type="Pfam" id="PF11992">
    <property type="entry name" value="TgpA_N"/>
    <property type="match status" value="1"/>
</dbReference>
<dbReference type="Pfam" id="PF13559">
    <property type="entry name" value="DUF4129"/>
    <property type="match status" value="1"/>
</dbReference>
<comment type="caution">
    <text evidence="4">The sequence shown here is derived from an EMBL/GenBank/DDBJ whole genome shotgun (WGS) entry which is preliminary data.</text>
</comment>
<dbReference type="Pfam" id="PF01841">
    <property type="entry name" value="Transglut_core"/>
    <property type="match status" value="1"/>
</dbReference>
<evidence type="ECO:0000313" key="4">
    <source>
        <dbReference type="EMBL" id="MBW4545884.1"/>
    </source>
</evidence>
<feature type="domain" description="Transglutaminase-like" evidence="3">
    <location>
        <begin position="516"/>
        <end position="587"/>
    </location>
</feature>
<reference evidence="4" key="1">
    <citation type="submission" date="2021-05" db="EMBL/GenBank/DDBJ databases">
        <authorList>
            <person name="Pietrasiak N."/>
            <person name="Ward R."/>
            <person name="Stajich J.E."/>
            <person name="Kurbessoian T."/>
        </authorList>
    </citation>
    <scope>NUCLEOTIDE SEQUENCE</scope>
    <source>
        <strain evidence="4">CPER-KK1</strain>
    </source>
</reference>